<dbReference type="InterPro" id="IPR018517">
    <property type="entry name" value="tRNA_hU_synthase_CS"/>
</dbReference>
<evidence type="ECO:0000256" key="5">
    <source>
        <dbReference type="ARBA" id="ARBA00022643"/>
    </source>
</evidence>
<evidence type="ECO:0000256" key="7">
    <source>
        <dbReference type="ARBA" id="ARBA00022857"/>
    </source>
</evidence>
<proteinExistence type="inferred from homology"/>
<keyword evidence="8" id="KW-0694">RNA-binding</keyword>
<evidence type="ECO:0000256" key="4">
    <source>
        <dbReference type="ARBA" id="ARBA00022630"/>
    </source>
</evidence>
<evidence type="ECO:0000256" key="11">
    <source>
        <dbReference type="ARBA" id="ARBA00048802"/>
    </source>
</evidence>
<evidence type="ECO:0000256" key="9">
    <source>
        <dbReference type="ARBA" id="ARBA00023002"/>
    </source>
</evidence>
<reference evidence="16 17" key="1">
    <citation type="submission" date="2015-03" db="EMBL/GenBank/DDBJ databases">
        <title>Caedibacter varicaedens, whole genome shotgun sequence.</title>
        <authorList>
            <person name="Suzuki H."/>
            <person name="Dapper A.L."/>
            <person name="Gibson A.K."/>
            <person name="Jackson C."/>
            <person name="Lee H."/>
            <person name="Pejaver V.R."/>
            <person name="Doak T."/>
            <person name="Lynch M."/>
        </authorList>
    </citation>
    <scope>NUCLEOTIDE SEQUENCE [LARGE SCALE GENOMIC DNA]</scope>
</reference>
<dbReference type="PANTHER" id="PTHR45846:SF1">
    <property type="entry name" value="TRNA-DIHYDROURIDINE(47) SYNTHASE [NAD(P)(+)]-LIKE"/>
    <property type="match status" value="1"/>
</dbReference>
<sequence>MSLSSLKIGSIQLDGNVILAPITGVSDRPFRSLVKQHRASLVMSEMIASQAMIRETRQSLKMASKSREERPMAVQLAGCEPKVMAEAARLNEDLGADIIDINMGCPVKKIVNGHAGSSLMRDEVHAAKILEATVKAVGLPVTLKMRTGWDDGNRNAPRLAKIAEECGIQMVTVHGRTRCQLYNGKSDWPFIRSVKEAVKIPVIGNGDVTTEEDALKLLELSGADGVMIARGSFGRPWFLNQVSHFLKTGQKIPDPSISKQKEILLGHYDEILHYHGLELGIKMARKHLGWYSKGLSNSAEFRVRINQLSDAQDVRNTIHEFYDHAA</sequence>
<evidence type="ECO:0000256" key="2">
    <source>
        <dbReference type="ARBA" id="ARBA00002790"/>
    </source>
</evidence>
<evidence type="ECO:0000256" key="10">
    <source>
        <dbReference type="ARBA" id="ARBA00048205"/>
    </source>
</evidence>
<dbReference type="NCBIfam" id="TIGR00737">
    <property type="entry name" value="nifR3_yhdG"/>
    <property type="match status" value="1"/>
</dbReference>
<evidence type="ECO:0000256" key="12">
    <source>
        <dbReference type="PIRNR" id="PIRNR006621"/>
    </source>
</evidence>
<dbReference type="SUPFAM" id="SSF51395">
    <property type="entry name" value="FMN-linked oxidoreductases"/>
    <property type="match status" value="1"/>
</dbReference>
<dbReference type="AlphaFoldDB" id="A0A0K8MB01"/>
<evidence type="ECO:0000256" key="14">
    <source>
        <dbReference type="PIRSR" id="PIRSR006621-2"/>
    </source>
</evidence>
<dbReference type="GO" id="GO:0017150">
    <property type="term" value="F:tRNA dihydrouridine synthase activity"/>
    <property type="evidence" value="ECO:0007669"/>
    <property type="project" value="InterPro"/>
</dbReference>
<dbReference type="PANTHER" id="PTHR45846">
    <property type="entry name" value="TRNA-DIHYDROURIDINE(47) SYNTHASE [NAD(P)(+)]-LIKE"/>
    <property type="match status" value="1"/>
</dbReference>
<gene>
    <name evidence="16" type="primary">dusC</name>
    <name evidence="16" type="ORF">Cva_00337</name>
</gene>
<dbReference type="CDD" id="cd02801">
    <property type="entry name" value="DUS_like_FMN"/>
    <property type="match status" value="1"/>
</dbReference>
<dbReference type="InterPro" id="IPR013785">
    <property type="entry name" value="Aldolase_TIM"/>
</dbReference>
<keyword evidence="4 12" id="KW-0285">Flavoprotein</keyword>
<feature type="binding site" evidence="14">
    <location>
        <position position="174"/>
    </location>
    <ligand>
        <name>FMN</name>
        <dbReference type="ChEBI" id="CHEBI:58210"/>
    </ligand>
</feature>
<comment type="catalytic activity">
    <reaction evidence="11">
        <text>a 5,6-dihydrouridine in tRNA + NAD(+) = a uridine in tRNA + NADH + H(+)</text>
        <dbReference type="Rhea" id="RHEA:54452"/>
        <dbReference type="Rhea" id="RHEA-COMP:13339"/>
        <dbReference type="Rhea" id="RHEA-COMP:13887"/>
        <dbReference type="ChEBI" id="CHEBI:15378"/>
        <dbReference type="ChEBI" id="CHEBI:57540"/>
        <dbReference type="ChEBI" id="CHEBI:57945"/>
        <dbReference type="ChEBI" id="CHEBI:65315"/>
        <dbReference type="ChEBI" id="CHEBI:74443"/>
    </reaction>
</comment>
<keyword evidence="5 12" id="KW-0288">FMN</keyword>
<comment type="cofactor">
    <cofactor evidence="1 12 14">
        <name>FMN</name>
        <dbReference type="ChEBI" id="CHEBI:58210"/>
    </cofactor>
</comment>
<comment type="caution">
    <text evidence="16">The sequence shown here is derived from an EMBL/GenBank/DDBJ whole genome shotgun (WGS) entry which is preliminary data.</text>
</comment>
<feature type="binding site" evidence="14">
    <location>
        <begin position="229"/>
        <end position="230"/>
    </location>
    <ligand>
        <name>FMN</name>
        <dbReference type="ChEBI" id="CHEBI:58210"/>
    </ligand>
</feature>
<organism evidence="16 17">
    <name type="scientific">Caedimonas varicaedens</name>
    <dbReference type="NCBI Taxonomy" id="1629334"/>
    <lineage>
        <taxon>Bacteria</taxon>
        <taxon>Pseudomonadati</taxon>
        <taxon>Pseudomonadota</taxon>
        <taxon>Alphaproteobacteria</taxon>
        <taxon>Holosporales</taxon>
        <taxon>Caedimonadaceae</taxon>
        <taxon>Caedimonas</taxon>
    </lineage>
</organism>
<dbReference type="STRING" id="1629334.Cva_00337"/>
<keyword evidence="9 12" id="KW-0560">Oxidoreductase</keyword>
<dbReference type="GO" id="GO:0000049">
    <property type="term" value="F:tRNA binding"/>
    <property type="evidence" value="ECO:0007669"/>
    <property type="project" value="UniProtKB-KW"/>
</dbReference>
<keyword evidence="7" id="KW-0521">NADP</keyword>
<keyword evidence="3" id="KW-0820">tRNA-binding</keyword>
<comment type="catalytic activity">
    <reaction evidence="10">
        <text>a 5,6-dihydrouridine in tRNA + NADP(+) = a uridine in tRNA + NADPH + H(+)</text>
        <dbReference type="Rhea" id="RHEA:23624"/>
        <dbReference type="Rhea" id="RHEA-COMP:13339"/>
        <dbReference type="Rhea" id="RHEA-COMP:13887"/>
        <dbReference type="ChEBI" id="CHEBI:15378"/>
        <dbReference type="ChEBI" id="CHEBI:57783"/>
        <dbReference type="ChEBI" id="CHEBI:58349"/>
        <dbReference type="ChEBI" id="CHEBI:65315"/>
        <dbReference type="ChEBI" id="CHEBI:74443"/>
    </reaction>
</comment>
<evidence type="ECO:0000256" key="13">
    <source>
        <dbReference type="PIRSR" id="PIRSR006621-1"/>
    </source>
</evidence>
<feature type="binding site" evidence="14">
    <location>
        <position position="144"/>
    </location>
    <ligand>
        <name>FMN</name>
        <dbReference type="ChEBI" id="CHEBI:58210"/>
    </ligand>
</feature>
<dbReference type="Gene3D" id="3.20.20.70">
    <property type="entry name" value="Aldolase class I"/>
    <property type="match status" value="1"/>
</dbReference>
<dbReference type="EC" id="1.3.1.-" evidence="12"/>
<dbReference type="PIRSF" id="PIRSF006621">
    <property type="entry name" value="Dus"/>
    <property type="match status" value="1"/>
</dbReference>
<feature type="active site" description="Proton donor" evidence="13">
    <location>
        <position position="105"/>
    </location>
</feature>
<dbReference type="PROSITE" id="PS01136">
    <property type="entry name" value="UPF0034"/>
    <property type="match status" value="1"/>
</dbReference>
<evidence type="ECO:0000256" key="1">
    <source>
        <dbReference type="ARBA" id="ARBA00001917"/>
    </source>
</evidence>
<keyword evidence="17" id="KW-1185">Reference proteome</keyword>
<dbReference type="Proteomes" id="UP000036771">
    <property type="component" value="Unassembled WGS sequence"/>
</dbReference>
<dbReference type="Pfam" id="PF01207">
    <property type="entry name" value="Dus"/>
    <property type="match status" value="1"/>
</dbReference>
<dbReference type="InterPro" id="IPR024036">
    <property type="entry name" value="tRNA-dHydroUridine_Synthase_C"/>
</dbReference>
<evidence type="ECO:0000313" key="17">
    <source>
        <dbReference type="Proteomes" id="UP000036771"/>
    </source>
</evidence>
<dbReference type="InterPro" id="IPR035587">
    <property type="entry name" value="DUS-like_FMN-bd"/>
</dbReference>
<feature type="binding site" evidence="14">
    <location>
        <position position="75"/>
    </location>
    <ligand>
        <name>FMN</name>
        <dbReference type="ChEBI" id="CHEBI:58210"/>
    </ligand>
</feature>
<comment type="function">
    <text evidence="2 12">Catalyzes the synthesis of 5,6-dihydrouridine (D), a modified base found in the D-loop of most tRNAs, via the reduction of the C5-C6 double bond in target uridines.</text>
</comment>
<evidence type="ECO:0000313" key="16">
    <source>
        <dbReference type="EMBL" id="GAO97700.1"/>
    </source>
</evidence>
<evidence type="ECO:0000259" key="15">
    <source>
        <dbReference type="Pfam" id="PF01207"/>
    </source>
</evidence>
<dbReference type="GO" id="GO:0050660">
    <property type="term" value="F:flavin adenine dinucleotide binding"/>
    <property type="evidence" value="ECO:0007669"/>
    <property type="project" value="InterPro"/>
</dbReference>
<accession>A0A0K8MB01</accession>
<dbReference type="EMBL" id="BBVC01000014">
    <property type="protein sequence ID" value="GAO97700.1"/>
    <property type="molecule type" value="Genomic_DNA"/>
</dbReference>
<dbReference type="Gene3D" id="1.10.1200.80">
    <property type="entry name" value="Putative flavin oxidoreducatase, domain 2"/>
    <property type="match status" value="1"/>
</dbReference>
<evidence type="ECO:0000256" key="6">
    <source>
        <dbReference type="ARBA" id="ARBA00022694"/>
    </source>
</evidence>
<dbReference type="OrthoDB" id="9764501at2"/>
<keyword evidence="14" id="KW-0547">Nucleotide-binding</keyword>
<feature type="domain" description="DUS-like FMN-binding" evidence="15">
    <location>
        <begin position="18"/>
        <end position="319"/>
    </location>
</feature>
<keyword evidence="6 12" id="KW-0819">tRNA processing</keyword>
<comment type="similarity">
    <text evidence="12">Belongs to the dus family.</text>
</comment>
<evidence type="ECO:0000256" key="3">
    <source>
        <dbReference type="ARBA" id="ARBA00022555"/>
    </source>
</evidence>
<name>A0A0K8MB01_9PROT</name>
<evidence type="ECO:0000256" key="8">
    <source>
        <dbReference type="ARBA" id="ARBA00022884"/>
    </source>
</evidence>
<dbReference type="InterPro" id="IPR001269">
    <property type="entry name" value="DUS_fam"/>
</dbReference>
<protein>
    <recommendedName>
        <fullName evidence="12">tRNA-dihydrouridine synthase</fullName>
        <ecNumber evidence="12">1.3.1.-</ecNumber>
    </recommendedName>
</protein>
<dbReference type="InterPro" id="IPR004652">
    <property type="entry name" value="DusB-like"/>
</dbReference>